<dbReference type="SUPFAM" id="SSF56672">
    <property type="entry name" value="DNA/RNA polymerases"/>
    <property type="match status" value="1"/>
</dbReference>
<dbReference type="Pfam" id="PF00817">
    <property type="entry name" value="IMS"/>
    <property type="match status" value="1"/>
</dbReference>
<comment type="function">
    <text evidence="4">Poorly processive, error-prone DNA polymerase involved in untargeted mutagenesis. Copies undamaged DNA at stalled replication forks, which arise in vivo from mismatched or misaligned primer ends. These misaligned primers can be extended by PolIV. Exhibits no 3'-5' exonuclease (proofreading) activity. May be involved in translesional synthesis, in conjunction with the beta clamp from PolIII.</text>
</comment>
<dbReference type="InterPro" id="IPR036775">
    <property type="entry name" value="DNA_pol_Y-fam_lit_finger_sf"/>
</dbReference>
<dbReference type="STRING" id="1142394.PSMK_18070"/>
<keyword evidence="4 6" id="KW-0808">Transferase</keyword>
<dbReference type="GO" id="GO:0005829">
    <property type="term" value="C:cytosol"/>
    <property type="evidence" value="ECO:0007669"/>
    <property type="project" value="TreeGrafter"/>
</dbReference>
<dbReference type="InterPro" id="IPR043502">
    <property type="entry name" value="DNA/RNA_pol_sf"/>
</dbReference>
<dbReference type="HAMAP" id="MF_01113">
    <property type="entry name" value="DNApol_IV"/>
    <property type="match status" value="1"/>
</dbReference>
<evidence type="ECO:0000256" key="4">
    <source>
        <dbReference type="HAMAP-Rule" id="MF_01113"/>
    </source>
</evidence>
<comment type="similarity">
    <text evidence="1 4">Belongs to the DNA polymerase type-Y family.</text>
</comment>
<dbReference type="AlphaFoldDB" id="I0IFC8"/>
<evidence type="ECO:0000313" key="6">
    <source>
        <dbReference type="EMBL" id="BAM03966.1"/>
    </source>
</evidence>
<sequence>MPPLRAILHLDMDAFFAAIAQRDDPSLRGRPVLTGGGGPRGVVTTASYEARVFGCRSAMPTAVALRLCPQAVCVKVSGDAIRVASRKVREVMERVTPLVQPLSVDEAFLDVTGSAKLFGSPRDVALKLKREVFAETGLVASVGVSHNKFLAKLASDLEKPDGLTVIGPGDVDRILPPLPIGRVPGVGPALVEKLQRRGVCTIADLRAAGAAGTTGGLGLSPAQAAHLLDLAHGRDERPVSTGGRRKSVGQERTFGINLPDPQRARVVLATQCDEVARRLRARGLLARGVSVKLRTGDFKTVTRSAVVSPPSDATADLRRVAGALFDAWAHRHFRPLRLLGVTAGPLQEAADGEQLGLFDAAVRGRNARVDAAVDAIRARFGDAAAGRADATL</sequence>
<dbReference type="PANTHER" id="PTHR11076">
    <property type="entry name" value="DNA REPAIR POLYMERASE UMUC / TRANSFERASE FAMILY MEMBER"/>
    <property type="match status" value="1"/>
</dbReference>
<dbReference type="GO" id="GO:0006261">
    <property type="term" value="P:DNA-templated DNA replication"/>
    <property type="evidence" value="ECO:0007669"/>
    <property type="project" value="UniProtKB-UniRule"/>
</dbReference>
<dbReference type="SUPFAM" id="SSF100879">
    <property type="entry name" value="Lesion bypass DNA polymerase (Y-family), little finger domain"/>
    <property type="match status" value="1"/>
</dbReference>
<dbReference type="GO" id="GO:0042276">
    <property type="term" value="P:error-prone translesion synthesis"/>
    <property type="evidence" value="ECO:0007669"/>
    <property type="project" value="TreeGrafter"/>
</dbReference>
<comment type="subunit">
    <text evidence="4">Monomer.</text>
</comment>
<name>I0IFC8_PHYMF</name>
<dbReference type="PANTHER" id="PTHR11076:SF33">
    <property type="entry name" value="DNA POLYMERASE KAPPA"/>
    <property type="match status" value="1"/>
</dbReference>
<keyword evidence="3 4" id="KW-0239">DNA-directed DNA polymerase</keyword>
<dbReference type="Gene3D" id="1.10.150.20">
    <property type="entry name" value="5' to 3' exonuclease, C-terminal subdomain"/>
    <property type="match status" value="1"/>
</dbReference>
<keyword evidence="4" id="KW-0460">Magnesium</keyword>
<dbReference type="Gene3D" id="3.30.1490.100">
    <property type="entry name" value="DNA polymerase, Y-family, little finger domain"/>
    <property type="match status" value="1"/>
</dbReference>
<accession>I0IFC8</accession>
<keyword evidence="4" id="KW-0227">DNA damage</keyword>
<dbReference type="EC" id="2.7.7.7" evidence="4"/>
<dbReference type="GO" id="GO:0000287">
    <property type="term" value="F:magnesium ion binding"/>
    <property type="evidence" value="ECO:0007669"/>
    <property type="project" value="UniProtKB-UniRule"/>
</dbReference>
<keyword evidence="4" id="KW-0963">Cytoplasm</keyword>
<dbReference type="EMBL" id="AP012338">
    <property type="protein sequence ID" value="BAM03966.1"/>
    <property type="molecule type" value="Genomic_DNA"/>
</dbReference>
<evidence type="ECO:0000259" key="5">
    <source>
        <dbReference type="PROSITE" id="PS50173"/>
    </source>
</evidence>
<dbReference type="RefSeq" id="WP_014437184.1">
    <property type="nucleotide sequence ID" value="NC_017080.1"/>
</dbReference>
<dbReference type="PROSITE" id="PS50173">
    <property type="entry name" value="UMUC"/>
    <property type="match status" value="1"/>
</dbReference>
<keyword evidence="7" id="KW-1185">Reference proteome</keyword>
<dbReference type="InterPro" id="IPR050116">
    <property type="entry name" value="DNA_polymerase-Y"/>
</dbReference>
<evidence type="ECO:0000256" key="2">
    <source>
        <dbReference type="ARBA" id="ARBA00022457"/>
    </source>
</evidence>
<proteinExistence type="inferred from homology"/>
<comment type="catalytic activity">
    <reaction evidence="4">
        <text>DNA(n) + a 2'-deoxyribonucleoside 5'-triphosphate = DNA(n+1) + diphosphate</text>
        <dbReference type="Rhea" id="RHEA:22508"/>
        <dbReference type="Rhea" id="RHEA-COMP:17339"/>
        <dbReference type="Rhea" id="RHEA-COMP:17340"/>
        <dbReference type="ChEBI" id="CHEBI:33019"/>
        <dbReference type="ChEBI" id="CHEBI:61560"/>
        <dbReference type="ChEBI" id="CHEBI:173112"/>
        <dbReference type="EC" id="2.7.7.7"/>
    </reaction>
</comment>
<keyword evidence="4" id="KW-0238">DNA-binding</keyword>
<protein>
    <recommendedName>
        <fullName evidence="4">DNA polymerase IV</fullName>
        <shortName evidence="4">Pol IV</shortName>
        <ecNumber evidence="4">2.7.7.7</ecNumber>
    </recommendedName>
</protein>
<dbReference type="InterPro" id="IPR043128">
    <property type="entry name" value="Rev_trsase/Diguanyl_cyclase"/>
</dbReference>
<gene>
    <name evidence="4 6" type="primary">dinB</name>
    <name evidence="6" type="ordered locus">PSMK_18070</name>
</gene>
<keyword evidence="4" id="KW-0234">DNA repair</keyword>
<dbReference type="GO" id="GO:0006281">
    <property type="term" value="P:DNA repair"/>
    <property type="evidence" value="ECO:0007669"/>
    <property type="project" value="UniProtKB-UniRule"/>
</dbReference>
<dbReference type="Gene3D" id="3.40.1170.60">
    <property type="match status" value="1"/>
</dbReference>
<evidence type="ECO:0000256" key="3">
    <source>
        <dbReference type="ARBA" id="ARBA00022932"/>
    </source>
</evidence>
<comment type="subcellular location">
    <subcellularLocation>
        <location evidence="4">Cytoplasm</location>
    </subcellularLocation>
</comment>
<dbReference type="Pfam" id="PF11799">
    <property type="entry name" value="IMS_C"/>
    <property type="match status" value="1"/>
</dbReference>
<feature type="binding site" evidence="4">
    <location>
        <position position="11"/>
    </location>
    <ligand>
        <name>Mg(2+)</name>
        <dbReference type="ChEBI" id="CHEBI:18420"/>
    </ligand>
</feature>
<feature type="domain" description="UmuC" evidence="5">
    <location>
        <begin position="7"/>
        <end position="187"/>
    </location>
</feature>
<dbReference type="GO" id="GO:0003887">
    <property type="term" value="F:DNA-directed DNA polymerase activity"/>
    <property type="evidence" value="ECO:0007669"/>
    <property type="project" value="UniProtKB-UniRule"/>
</dbReference>
<feature type="active site" evidence="4">
    <location>
        <position position="106"/>
    </location>
</feature>
<feature type="binding site" evidence="4">
    <location>
        <position position="105"/>
    </location>
    <ligand>
        <name>Mg(2+)</name>
        <dbReference type="ChEBI" id="CHEBI:18420"/>
    </ligand>
</feature>
<dbReference type="GO" id="GO:0003684">
    <property type="term" value="F:damaged DNA binding"/>
    <property type="evidence" value="ECO:0007669"/>
    <property type="project" value="InterPro"/>
</dbReference>
<dbReference type="eggNOG" id="COG0389">
    <property type="taxonomic scope" value="Bacteria"/>
</dbReference>
<comment type="cofactor">
    <cofactor evidence="4">
        <name>Mg(2+)</name>
        <dbReference type="ChEBI" id="CHEBI:18420"/>
    </cofactor>
    <text evidence="4">Binds 2 magnesium ions per subunit.</text>
</comment>
<dbReference type="InterPro" id="IPR001126">
    <property type="entry name" value="UmuC"/>
</dbReference>
<organism evidence="6 7">
    <name type="scientific">Phycisphaera mikurensis (strain NBRC 102666 / KCTC 22515 / FYK2301M01)</name>
    <dbReference type="NCBI Taxonomy" id="1142394"/>
    <lineage>
        <taxon>Bacteria</taxon>
        <taxon>Pseudomonadati</taxon>
        <taxon>Planctomycetota</taxon>
        <taxon>Phycisphaerae</taxon>
        <taxon>Phycisphaerales</taxon>
        <taxon>Phycisphaeraceae</taxon>
        <taxon>Phycisphaera</taxon>
    </lineage>
</organism>
<evidence type="ECO:0000256" key="1">
    <source>
        <dbReference type="ARBA" id="ARBA00010945"/>
    </source>
</evidence>
<evidence type="ECO:0000313" key="7">
    <source>
        <dbReference type="Proteomes" id="UP000007881"/>
    </source>
</evidence>
<dbReference type="KEGG" id="phm:PSMK_18070"/>
<dbReference type="HOGENOM" id="CLU_012348_1_2_0"/>
<dbReference type="NCBIfam" id="NF002677">
    <property type="entry name" value="PRK02406.1"/>
    <property type="match status" value="1"/>
</dbReference>
<keyword evidence="4" id="KW-0479">Metal-binding</keyword>
<keyword evidence="2 4" id="KW-0515">Mutator protein</keyword>
<dbReference type="OrthoDB" id="9808813at2"/>
<reference evidence="6 7" key="1">
    <citation type="submission" date="2012-02" db="EMBL/GenBank/DDBJ databases">
        <title>Complete genome sequence of Phycisphaera mikurensis NBRC 102666.</title>
        <authorList>
            <person name="Ankai A."/>
            <person name="Hosoyama A."/>
            <person name="Terui Y."/>
            <person name="Sekine M."/>
            <person name="Fukai R."/>
            <person name="Kato Y."/>
            <person name="Nakamura S."/>
            <person name="Yamada-Narita S."/>
            <person name="Kawakoshi A."/>
            <person name="Fukunaga Y."/>
            <person name="Yamazaki S."/>
            <person name="Fujita N."/>
        </authorList>
    </citation>
    <scope>NUCLEOTIDE SEQUENCE [LARGE SCALE GENOMIC DNA]</scope>
    <source>
        <strain evidence="7">NBRC 102666 / KCTC 22515 / FYK2301M01</strain>
    </source>
</reference>
<keyword evidence="4 6" id="KW-0548">Nucleotidyltransferase</keyword>
<dbReference type="CDD" id="cd03586">
    <property type="entry name" value="PolY_Pol_IV_kappa"/>
    <property type="match status" value="1"/>
</dbReference>
<dbReference type="Gene3D" id="3.30.70.270">
    <property type="match status" value="1"/>
</dbReference>
<dbReference type="Proteomes" id="UP000007881">
    <property type="component" value="Chromosome"/>
</dbReference>
<feature type="site" description="Substrate discrimination" evidence="4">
    <location>
        <position position="16"/>
    </location>
</feature>
<dbReference type="InterPro" id="IPR017961">
    <property type="entry name" value="DNA_pol_Y-fam_little_finger"/>
</dbReference>
<dbReference type="InterPro" id="IPR022880">
    <property type="entry name" value="DNApol_IV"/>
</dbReference>
<dbReference type="PATRIC" id="fig|1142394.8.peg.1863"/>
<dbReference type="GO" id="GO:0009432">
    <property type="term" value="P:SOS response"/>
    <property type="evidence" value="ECO:0007669"/>
    <property type="project" value="TreeGrafter"/>
</dbReference>
<keyword evidence="4" id="KW-0235">DNA replication</keyword>